<accession>A0A183BVH4</accession>
<sequence length="309" mass="35899">MFSMPKKRRGDAEENEMDIEGADMKKKKMPTGEDIQPKLVTMIKKLDEELNGASVESAIESLTNVLEENLEPYEGQIIHILFECAAYLPEKITIFSTLVGLLNARSSDFGERLLLKFVDELHYTFMNGEYDISVRLATFLCDLCNARVVTPHSVILFLDNFIDLATDENIKSNFFVYLVLHTLPWVGLELNDKLPTKLNDLMGRISLYLNRRQKSHINILKVWAAEEYPQQEDYLDSLWSQLQKLREQNWEEKHILRTYAFFESVLTTSVQQELPDLNRDVLENSKNHPLPRVVFRLFDKNDCVESVTF</sequence>
<proteinExistence type="predicted"/>
<dbReference type="InterPro" id="IPR003890">
    <property type="entry name" value="MIF4G-like_typ-3"/>
</dbReference>
<dbReference type="SUPFAM" id="SSF48371">
    <property type="entry name" value="ARM repeat"/>
    <property type="match status" value="1"/>
</dbReference>
<dbReference type="Pfam" id="PF02854">
    <property type="entry name" value="MIF4G"/>
    <property type="match status" value="1"/>
</dbReference>
<dbReference type="GO" id="GO:0005634">
    <property type="term" value="C:nucleus"/>
    <property type="evidence" value="ECO:0007669"/>
    <property type="project" value="TreeGrafter"/>
</dbReference>
<reference evidence="3" key="1">
    <citation type="submission" date="2014-05" db="EMBL/GenBank/DDBJ databases">
        <title>The genome and life-stage specific transcriptomes of Globodera pallida elucidate key aspects of plant parasitism by a cyst nematode.</title>
        <authorList>
            <person name="Cotton J.A."/>
            <person name="Lilley C.J."/>
            <person name="Jones L.M."/>
            <person name="Kikuchi T."/>
            <person name="Reid A.J."/>
            <person name="Thorpe P."/>
            <person name="Tsai I.J."/>
            <person name="Beasley H."/>
            <person name="Blok V."/>
            <person name="Cock P.J.A."/>
            <person name="Van den Akker S.E."/>
            <person name="Holroyd N."/>
            <person name="Hunt M."/>
            <person name="Mantelin S."/>
            <person name="Naghra H."/>
            <person name="Pain A."/>
            <person name="Palomares-Rius J.E."/>
            <person name="Zarowiecki M."/>
            <person name="Berriman M."/>
            <person name="Jones J.T."/>
            <person name="Urwin P.E."/>
        </authorList>
    </citation>
    <scope>NUCLEOTIDE SEQUENCE [LARGE SCALE GENOMIC DNA]</scope>
    <source>
        <strain evidence="3">Lindley</strain>
    </source>
</reference>
<dbReference type="InterPro" id="IPR016024">
    <property type="entry name" value="ARM-type_fold"/>
</dbReference>
<dbReference type="SMART" id="SM00543">
    <property type="entry name" value="MIF4G"/>
    <property type="match status" value="1"/>
</dbReference>
<dbReference type="GO" id="GO:0006406">
    <property type="term" value="P:mRNA export from nucleus"/>
    <property type="evidence" value="ECO:0007669"/>
    <property type="project" value="InterPro"/>
</dbReference>
<dbReference type="GO" id="GO:0003729">
    <property type="term" value="F:mRNA binding"/>
    <property type="evidence" value="ECO:0007669"/>
    <property type="project" value="TreeGrafter"/>
</dbReference>
<dbReference type="GO" id="GO:0000184">
    <property type="term" value="P:nuclear-transcribed mRNA catabolic process, nonsense-mediated decay"/>
    <property type="evidence" value="ECO:0007669"/>
    <property type="project" value="TreeGrafter"/>
</dbReference>
<feature type="domain" description="MIF4G" evidence="2">
    <location>
        <begin position="36"/>
        <end position="246"/>
    </location>
</feature>
<evidence type="ECO:0000313" key="4">
    <source>
        <dbReference type="WBParaSite" id="GPLIN_000461200"/>
    </source>
</evidence>
<dbReference type="AlphaFoldDB" id="A0A183BVH4"/>
<dbReference type="Proteomes" id="UP000050741">
    <property type="component" value="Unassembled WGS sequence"/>
</dbReference>
<evidence type="ECO:0000313" key="3">
    <source>
        <dbReference type="Proteomes" id="UP000050741"/>
    </source>
</evidence>
<dbReference type="Gene3D" id="1.25.40.180">
    <property type="match status" value="1"/>
</dbReference>
<dbReference type="PANTHER" id="PTHR12412:SF2">
    <property type="entry name" value="NUCLEAR CAP-BINDING PROTEIN SUBUNIT 1"/>
    <property type="match status" value="1"/>
</dbReference>
<organism evidence="3 4">
    <name type="scientific">Globodera pallida</name>
    <name type="common">Potato cyst nematode worm</name>
    <name type="synonym">Heterodera pallida</name>
    <dbReference type="NCBI Taxonomy" id="36090"/>
    <lineage>
        <taxon>Eukaryota</taxon>
        <taxon>Metazoa</taxon>
        <taxon>Ecdysozoa</taxon>
        <taxon>Nematoda</taxon>
        <taxon>Chromadorea</taxon>
        <taxon>Rhabditida</taxon>
        <taxon>Tylenchina</taxon>
        <taxon>Tylenchomorpha</taxon>
        <taxon>Tylenchoidea</taxon>
        <taxon>Heteroderidae</taxon>
        <taxon>Heteroderinae</taxon>
        <taxon>Globodera</taxon>
    </lineage>
</organism>
<protein>
    <submittedName>
        <fullName evidence="4">MIF4G domain-containing protein</fullName>
    </submittedName>
</protein>
<evidence type="ECO:0000259" key="2">
    <source>
        <dbReference type="SMART" id="SM00543"/>
    </source>
</evidence>
<dbReference type="InterPro" id="IPR027159">
    <property type="entry name" value="CBP80"/>
</dbReference>
<feature type="region of interest" description="Disordered" evidence="1">
    <location>
        <begin position="1"/>
        <end position="30"/>
    </location>
</feature>
<dbReference type="PANTHER" id="PTHR12412">
    <property type="entry name" value="CAP BINDING PROTEIN"/>
    <property type="match status" value="1"/>
</dbReference>
<dbReference type="GO" id="GO:0000339">
    <property type="term" value="F:RNA cap binding"/>
    <property type="evidence" value="ECO:0007669"/>
    <property type="project" value="InterPro"/>
</dbReference>
<keyword evidence="3" id="KW-1185">Reference proteome</keyword>
<name>A0A183BVH4_GLOPA</name>
<reference evidence="4" key="2">
    <citation type="submission" date="2016-06" db="UniProtKB">
        <authorList>
            <consortium name="WormBaseParasite"/>
        </authorList>
    </citation>
    <scope>IDENTIFICATION</scope>
</reference>
<dbReference type="WBParaSite" id="GPLIN_000461200">
    <property type="protein sequence ID" value="GPLIN_000461200"/>
    <property type="gene ID" value="GPLIN_000461200"/>
</dbReference>
<dbReference type="GO" id="GO:0005846">
    <property type="term" value="C:nuclear cap binding complex"/>
    <property type="evidence" value="ECO:0007669"/>
    <property type="project" value="InterPro"/>
</dbReference>
<evidence type="ECO:0000256" key="1">
    <source>
        <dbReference type="SAM" id="MobiDB-lite"/>
    </source>
</evidence>